<reference evidence="3" key="2">
    <citation type="submission" date="2025-08" db="UniProtKB">
        <authorList>
            <consortium name="Ensembl"/>
        </authorList>
    </citation>
    <scope>IDENTIFICATION</scope>
</reference>
<dbReference type="InParanoid" id="A0A672Z8M7"/>
<dbReference type="Ensembl" id="ENSSORT00005014144.1">
    <property type="protein sequence ID" value="ENSSORP00005013731.1"/>
    <property type="gene ID" value="ENSSORG00005007066.1"/>
</dbReference>
<feature type="domain" description="Tudor" evidence="2">
    <location>
        <begin position="288"/>
        <end position="347"/>
    </location>
</feature>
<evidence type="ECO:0000256" key="1">
    <source>
        <dbReference type="SAM" id="MobiDB-lite"/>
    </source>
</evidence>
<dbReference type="PROSITE" id="PS50304">
    <property type="entry name" value="TUDOR"/>
    <property type="match status" value="6"/>
</dbReference>
<evidence type="ECO:0000313" key="4">
    <source>
        <dbReference type="Proteomes" id="UP000472271"/>
    </source>
</evidence>
<feature type="compositionally biased region" description="Polar residues" evidence="1">
    <location>
        <begin position="933"/>
        <end position="954"/>
    </location>
</feature>
<name>A0A672Z8M7_9TELE</name>
<dbReference type="InterPro" id="IPR002999">
    <property type="entry name" value="Tudor"/>
</dbReference>
<dbReference type="SMART" id="SM00333">
    <property type="entry name" value="TUDOR"/>
    <property type="match status" value="6"/>
</dbReference>
<sequence>MSSIQEFPSRGSDVMILITRVNLHPLCVLVEFWGKFSQERTADYQSLAKDIQSPGKIFQENEGNPGDQCLAQMDGTWYRSRIVSRNGSKYTVFLTDMGMTYNTTTRNLAWGRKEHFILPPEVEFCVLANVLPVSMQNRWSPMALEFLKTLTGKSLKAYVQDVMVLHRMFLLHIPCISKQMYEMGFARNLSADRFQEFVLMSLKSNSETEVSTDTKQSSMGACERLHKQEMFMYPELQARTVEAVIVTEVTSPQRIFCQLKVFSQELKKLSEQLTQCCDGRMTTCIVGPEMIGYPCAARGADGKWYRSVLQQVFPSNKVVEVLNVDFGTKQIVQVENVRPLSADLFRMPVVTYMCSLHGIEDRGVGWTNAQIDYLKTLLLYKTVIAKFEYQSISEGVYYVTLYGEESVNINNLFGSKQSCLLECEKSLQDYAIQSTLYGRQHSAQPDRHQMKGGGKERDGKESTKALPVEDLSLNSSHVAAVHHVSNPSEFWIQTVSYIESPNDFWCQLVHSAGHLKMLMHDMQAHYSGSVFEPLVGTACVARHPDNKMWYRALVIHKHETPHVDVLFIDYGQTETISLFDLRSICKEFLTLPGQAFRCSLLNPVDPTSAINDWNEEAIARFHTFVENAASNFVILKCTIYAVMYNKQKIVFNVVDLETPFESICTSMVNLVKSVPPKKASWSSFSLDTYYYSTHNVKTGTEEEVTVTHVNNVNHFYCQLERNVEVIEDLKMKVNSLCGQLETIKLPSIFGTLCFAKYTDGQWYRGQIKATKPSILVHFVDYGDTIEVNKSDLLPVPREANYIMSVPVQALVCALSDVPNNVCSEVNNWFETNATECKFQALVVAREPDGKLLVELYQRNIQVNAKIKKMFRIEIISVLKSQQVKNEAKIRNAPLELYKPPHQRQSCVKEPSNAQDGSEESRAQVKSKNKNVPKETQQFSNPQLSNLAPQTNTDKLPNLADLPSKTITPGLVADVYISHCNSPLSFFVQFVSEEDEIFSIVEKLNDPLLGQKTDITDVQSGNLVQAEFTDDSSWYRAVVREMHAKGMVLVEFVDFGNTAIIPLSKIGRLHERFLQLPIYSTHCMLSNAAPLRKEEFLNGEVVSAFKTAVGSNGEKQLTCRFVRQSRSVWEVSLEEEGMEVVCKVPVKSLTDDSGNANDKCEQVKEELDQKLLQNPCCLYFSHQDLQEGQQLDVYITAPNDDQTFWCQAADSKELDKITLSLSEFDKVEDPRHIDTTTFPLGSPCIALFSKDQHWYRAEVIDKDGDELSVLFVDYGNQSKVKAADVKEITPVLMESPTQAFLCELEGFDSSNGSWDYSAAEELSALTTDKLLQLTITRVIREAQKIRCFVQIECEGQVINEVMKCWWKSCMTEPDPVALITKVDSSITYYLGSAF</sequence>
<dbReference type="Gene3D" id="2.30.30.140">
    <property type="match status" value="5"/>
</dbReference>
<feature type="region of interest" description="Disordered" evidence="1">
    <location>
        <begin position="439"/>
        <end position="463"/>
    </location>
</feature>
<protein>
    <submittedName>
        <fullName evidence="3">Tudor domain containing 6</fullName>
    </submittedName>
</protein>
<dbReference type="InterPro" id="IPR035437">
    <property type="entry name" value="SNase_OB-fold_sf"/>
</dbReference>
<feature type="domain" description="Tudor" evidence="2">
    <location>
        <begin position="1236"/>
        <end position="1294"/>
    </location>
</feature>
<feature type="domain" description="Tudor" evidence="2">
    <location>
        <begin position="62"/>
        <end position="118"/>
    </location>
</feature>
<dbReference type="Proteomes" id="UP000472271">
    <property type="component" value="Chromosome 24"/>
</dbReference>
<dbReference type="InterPro" id="IPR050621">
    <property type="entry name" value="Tudor_domain_containing"/>
</dbReference>
<dbReference type="FunFam" id="2.30.30.140:FF:000018">
    <property type="entry name" value="Serine/threonine-protein kinase 31"/>
    <property type="match status" value="1"/>
</dbReference>
<dbReference type="FunCoup" id="A0A672Z8M7">
    <property type="interactions" value="671"/>
</dbReference>
<dbReference type="SUPFAM" id="SSF63748">
    <property type="entry name" value="Tudor/PWWP/MBT"/>
    <property type="match status" value="6"/>
</dbReference>
<accession>A0A672Z8M7</accession>
<dbReference type="PANTHER" id="PTHR22948:SF15">
    <property type="entry name" value="TUDOR DOMAIN-CONTAINING PROTEIN 6"/>
    <property type="match status" value="1"/>
</dbReference>
<reference evidence="3" key="3">
    <citation type="submission" date="2025-09" db="UniProtKB">
        <authorList>
            <consortium name="Ensembl"/>
        </authorList>
    </citation>
    <scope>IDENTIFICATION</scope>
</reference>
<dbReference type="Gene3D" id="2.40.50.90">
    <property type="match status" value="6"/>
</dbReference>
<organism evidence="3 4">
    <name type="scientific">Sphaeramia orbicularis</name>
    <name type="common">orbiculate cardinalfish</name>
    <dbReference type="NCBI Taxonomy" id="375764"/>
    <lineage>
        <taxon>Eukaryota</taxon>
        <taxon>Metazoa</taxon>
        <taxon>Chordata</taxon>
        <taxon>Craniata</taxon>
        <taxon>Vertebrata</taxon>
        <taxon>Euteleostomi</taxon>
        <taxon>Actinopterygii</taxon>
        <taxon>Neopterygii</taxon>
        <taxon>Teleostei</taxon>
        <taxon>Neoteleostei</taxon>
        <taxon>Acanthomorphata</taxon>
        <taxon>Gobiaria</taxon>
        <taxon>Kurtiformes</taxon>
        <taxon>Apogonoidei</taxon>
        <taxon>Apogonidae</taxon>
        <taxon>Apogoninae</taxon>
        <taxon>Sphaeramia</taxon>
    </lineage>
</organism>
<feature type="compositionally biased region" description="Basic and acidic residues" evidence="1">
    <location>
        <begin position="444"/>
        <end position="463"/>
    </location>
</feature>
<reference evidence="3" key="1">
    <citation type="submission" date="2019-06" db="EMBL/GenBank/DDBJ databases">
        <authorList>
            <consortium name="Wellcome Sanger Institute Data Sharing"/>
        </authorList>
    </citation>
    <scope>NUCLEOTIDE SEQUENCE [LARGE SCALE GENOMIC DNA]</scope>
</reference>
<evidence type="ECO:0000313" key="3">
    <source>
        <dbReference type="Ensembl" id="ENSSORP00005013731.1"/>
    </source>
</evidence>
<feature type="domain" description="Tudor" evidence="2">
    <location>
        <begin position="746"/>
        <end position="802"/>
    </location>
</feature>
<feature type="region of interest" description="Disordered" evidence="1">
    <location>
        <begin position="900"/>
        <end position="959"/>
    </location>
</feature>
<evidence type="ECO:0000259" key="2">
    <source>
        <dbReference type="PROSITE" id="PS50304"/>
    </source>
</evidence>
<feature type="domain" description="Tudor" evidence="2">
    <location>
        <begin position="532"/>
        <end position="591"/>
    </location>
</feature>
<proteinExistence type="predicted"/>
<dbReference type="PANTHER" id="PTHR22948">
    <property type="entry name" value="TUDOR DOMAIN CONTAINING PROTEIN"/>
    <property type="match status" value="1"/>
</dbReference>
<dbReference type="Pfam" id="PF00567">
    <property type="entry name" value="TUDOR"/>
    <property type="match status" value="6"/>
</dbReference>
<feature type="domain" description="Tudor" evidence="2">
    <location>
        <begin position="1016"/>
        <end position="1075"/>
    </location>
</feature>
<keyword evidence="4" id="KW-1185">Reference proteome</keyword>